<proteinExistence type="predicted"/>
<accession>G3AIX3</accession>
<dbReference type="STRING" id="619300.G3AIX3"/>
<dbReference type="GO" id="GO:0051082">
    <property type="term" value="F:unfolded protein binding"/>
    <property type="evidence" value="ECO:0007669"/>
    <property type="project" value="TreeGrafter"/>
</dbReference>
<dbReference type="GO" id="GO:0070072">
    <property type="term" value="P:vacuolar proton-transporting V-type ATPase complex assembly"/>
    <property type="evidence" value="ECO:0007669"/>
    <property type="project" value="InterPro"/>
</dbReference>
<reference evidence="3 4" key="1">
    <citation type="journal article" date="2011" name="Proc. Natl. Acad. Sci. U.S.A.">
        <title>Comparative genomics of xylose-fermenting fungi for enhanced biofuel production.</title>
        <authorList>
            <person name="Wohlbach D.J."/>
            <person name="Kuo A."/>
            <person name="Sato T.K."/>
            <person name="Potts K.M."/>
            <person name="Salamov A.A."/>
            <person name="LaButti K.M."/>
            <person name="Sun H."/>
            <person name="Clum A."/>
            <person name="Pangilinan J.L."/>
            <person name="Lindquist E.A."/>
            <person name="Lucas S."/>
            <person name="Lapidus A."/>
            <person name="Jin M."/>
            <person name="Gunawan C."/>
            <person name="Balan V."/>
            <person name="Dale B.E."/>
            <person name="Jeffries T.W."/>
            <person name="Zinkel R."/>
            <person name="Barry K.W."/>
            <person name="Grigoriev I.V."/>
            <person name="Gasch A.P."/>
        </authorList>
    </citation>
    <scope>NUCLEOTIDE SEQUENCE [LARGE SCALE GENOMIC DNA]</scope>
    <source>
        <strain evidence="4">NRRL Y-27907 / 11-Y1</strain>
    </source>
</reference>
<dbReference type="EMBL" id="GL996500">
    <property type="protein sequence ID" value="EGW33784.1"/>
    <property type="molecule type" value="Genomic_DNA"/>
</dbReference>
<dbReference type="HOGENOM" id="CLU_089394_1_0_1"/>
<protein>
    <recommendedName>
        <fullName evidence="1">Vacuolar ATPase assembly protein VMA22</fullName>
    </recommendedName>
</protein>
<keyword evidence="4" id="KW-1185">Reference proteome</keyword>
<evidence type="ECO:0000256" key="2">
    <source>
        <dbReference type="SAM" id="MobiDB-lite"/>
    </source>
</evidence>
<dbReference type="Pfam" id="PF21730">
    <property type="entry name" value="Vma22_CCDC115"/>
    <property type="match status" value="1"/>
</dbReference>
<dbReference type="RefSeq" id="XP_007373368.1">
    <property type="nucleotide sequence ID" value="XM_007373306.1"/>
</dbReference>
<gene>
    <name evidence="3" type="ORF">SPAPADRAFT_54071</name>
</gene>
<evidence type="ECO:0000256" key="1">
    <source>
        <dbReference type="ARBA" id="ARBA00093634"/>
    </source>
</evidence>
<dbReference type="OMA" id="RANYHNK"/>
<sequence length="172" mass="20246">MTEIQSQLDKKTIELLILIDKYENVVNNNYRTNFINGFVNLSKANYEHTGRGFERRYGVDSLDLRPRLACLEVNEEFHLVDLQQKTKKEEKREQMESSLKNRKTKQTKSKSSGVEEFEEDKVKDPMLQFGGIVPYQLRQSQAFFKKAIENSLEVVKLQQEIDTLIQEIEKLR</sequence>
<dbReference type="InterPro" id="IPR040357">
    <property type="entry name" value="Vma22/CCDC115"/>
</dbReference>
<name>G3AIX3_SPAPN</name>
<feature type="region of interest" description="Disordered" evidence="2">
    <location>
        <begin position="84"/>
        <end position="117"/>
    </location>
</feature>
<dbReference type="InParanoid" id="G3AIX3"/>
<dbReference type="GO" id="GO:1990871">
    <property type="term" value="C:Vma12-Vma22 assembly complex"/>
    <property type="evidence" value="ECO:0007669"/>
    <property type="project" value="TreeGrafter"/>
</dbReference>
<dbReference type="Proteomes" id="UP000000709">
    <property type="component" value="Unassembled WGS sequence"/>
</dbReference>
<dbReference type="KEGG" id="spaa:SPAPADRAFT_54071"/>
<dbReference type="OrthoDB" id="408631at2759"/>
<dbReference type="PANTHER" id="PTHR31996">
    <property type="entry name" value="COILED-COIL DOMAIN-CONTAINING PROTEIN 115"/>
    <property type="match status" value="1"/>
</dbReference>
<evidence type="ECO:0000313" key="4">
    <source>
        <dbReference type="Proteomes" id="UP000000709"/>
    </source>
</evidence>
<feature type="compositionally biased region" description="Basic and acidic residues" evidence="2">
    <location>
        <begin position="84"/>
        <end position="95"/>
    </location>
</feature>
<dbReference type="GeneID" id="18871830"/>
<dbReference type="AlphaFoldDB" id="G3AIX3"/>
<evidence type="ECO:0000313" key="3">
    <source>
        <dbReference type="EMBL" id="EGW33784.1"/>
    </source>
</evidence>
<organism evidence="4">
    <name type="scientific">Spathaspora passalidarum (strain NRRL Y-27907 / 11-Y1)</name>
    <dbReference type="NCBI Taxonomy" id="619300"/>
    <lineage>
        <taxon>Eukaryota</taxon>
        <taxon>Fungi</taxon>
        <taxon>Dikarya</taxon>
        <taxon>Ascomycota</taxon>
        <taxon>Saccharomycotina</taxon>
        <taxon>Pichiomycetes</taxon>
        <taxon>Debaryomycetaceae</taxon>
        <taxon>Spathaspora</taxon>
    </lineage>
</organism>
<dbReference type="PANTHER" id="PTHR31996:SF2">
    <property type="entry name" value="COILED-COIL DOMAIN-CONTAINING PROTEIN 115"/>
    <property type="match status" value="1"/>
</dbReference>
<dbReference type="eggNOG" id="ENOG502SBHH">
    <property type="taxonomic scope" value="Eukaryota"/>
</dbReference>